<sequence length="75" mass="8718">MEQGVNYYELKCNGCAKEFTGYKVNEISRSSINNSLYTVTKFFRPENQEVALNFESNGVLHFECPDCKKIVKREK</sequence>
<dbReference type="EMBL" id="HE999757">
    <property type="protein sequence ID" value="CCO11302.2"/>
    <property type="molecule type" value="Genomic_DNA"/>
</dbReference>
<organism evidence="1 2">
    <name type="scientific">Carnobacterium maltaromaticum LMA28</name>
    <dbReference type="NCBI Taxonomy" id="1234679"/>
    <lineage>
        <taxon>Bacteria</taxon>
        <taxon>Bacillati</taxon>
        <taxon>Bacillota</taxon>
        <taxon>Bacilli</taxon>
        <taxon>Lactobacillales</taxon>
        <taxon>Carnobacteriaceae</taxon>
        <taxon>Carnobacterium</taxon>
    </lineage>
</organism>
<dbReference type="KEGG" id="cml:BN424_1861"/>
<gene>
    <name evidence="1" type="ORF">BN424_1861</name>
</gene>
<evidence type="ECO:0000313" key="1">
    <source>
        <dbReference type="EMBL" id="CCO11302.2"/>
    </source>
</evidence>
<proteinExistence type="predicted"/>
<evidence type="ECO:0000313" key="2">
    <source>
        <dbReference type="Proteomes" id="UP000000212"/>
    </source>
</evidence>
<keyword evidence="2" id="KW-1185">Reference proteome</keyword>
<dbReference type="HOGENOM" id="CLU_2664338_0_0_9"/>
<dbReference type="RefSeq" id="WP_015076531.1">
    <property type="nucleotide sequence ID" value="NC_019425.2"/>
</dbReference>
<accession>K8E4A2</accession>
<dbReference type="AlphaFoldDB" id="K8E4A2"/>
<dbReference type="STRING" id="1234679.BN424_1861"/>
<dbReference type="Proteomes" id="UP000000212">
    <property type="component" value="Chromosome"/>
</dbReference>
<protein>
    <submittedName>
        <fullName evidence="1">Uncharacterized protein</fullName>
    </submittedName>
</protein>
<reference evidence="2" key="1">
    <citation type="journal article" date="2013" name="Genome Announc.">
        <title>Complete Chromosome Sequence of Carnobacterium maltaromaticum LMA 28.</title>
        <authorList>
            <person name="Cailliez-Grimal C."/>
            <person name="Chaillou S."/>
            <person name="Anba-Mondoloni J."/>
            <person name="Loux V."/>
            <person name="Afzal M.I."/>
            <person name="Rahman A."/>
            <person name="Kergourlay G."/>
            <person name="Champomier-Verges M.C."/>
            <person name="Zagorec M."/>
            <person name="Dalgaard P."/>
            <person name="Leisner J.J."/>
            <person name="Prevost H."/>
            <person name="Revol-Junelles A.M."/>
            <person name="Borges F."/>
        </authorList>
    </citation>
    <scope>NUCLEOTIDE SEQUENCE</scope>
    <source>
        <strain evidence="2">LMA28</strain>
    </source>
</reference>
<name>K8E4A2_CARML</name>